<dbReference type="KEGG" id="noa:BKM31_49970"/>
<organism evidence="8 9">
    <name type="scientific">[Actinomadura] parvosata subsp. kistnae</name>
    <dbReference type="NCBI Taxonomy" id="1909395"/>
    <lineage>
        <taxon>Bacteria</taxon>
        <taxon>Bacillati</taxon>
        <taxon>Actinomycetota</taxon>
        <taxon>Actinomycetes</taxon>
        <taxon>Streptosporangiales</taxon>
        <taxon>Streptosporangiaceae</taxon>
        <taxon>Nonomuraea</taxon>
    </lineage>
</organism>
<dbReference type="InterPro" id="IPR001680">
    <property type="entry name" value="WD40_rpt"/>
</dbReference>
<dbReference type="OrthoDB" id="582179at2"/>
<dbReference type="Gene3D" id="2.130.10.10">
    <property type="entry name" value="YVTN repeat-like/Quinoprotein amine dehydrogenase"/>
    <property type="match status" value="3"/>
</dbReference>
<dbReference type="Proteomes" id="UP000190797">
    <property type="component" value="Chromosome"/>
</dbReference>
<dbReference type="AlphaFoldDB" id="A0A1V0AEA1"/>
<evidence type="ECO:0000256" key="6">
    <source>
        <dbReference type="SAM" id="Phobius"/>
    </source>
</evidence>
<protein>
    <recommendedName>
        <fullName evidence="7">Protein kinase domain-containing protein</fullName>
    </recommendedName>
</protein>
<dbReference type="Pfam" id="PF20703">
    <property type="entry name" value="nSTAND1"/>
    <property type="match status" value="1"/>
</dbReference>
<dbReference type="PROSITE" id="PS00108">
    <property type="entry name" value="PROTEIN_KINASE_ST"/>
    <property type="match status" value="1"/>
</dbReference>
<sequence>MDGERLGRYWLAGQLGAGGQGVVYEAYDEAANRVAVKVLHAYLSGDSALRRRFMREVAAAQRVASFCTARIVDHDLQGERPYLVTEFVAGPSLRRAAPFVGDELHRLAVGVATALAAIHQAGVVHRDLKPENVLLGQDGPRVIDFGIARAAGLSMTSTGELTGTPMYMAPEVFAGGRADASADVFAWGALVYFAATGRNAFEAPTTVAVIHRLLNHDPDLAVLPPGLRGLVAAALSKDPAARPSAHELLTGLLGGASQGSLMAEGAQAAASVRPPNALAGEPALGMLAEQTYAALQAPAREQAKRLLLRLVDVRDGQEGARRARLEELTDGAAGSAYVLGELENARLIVRERTTGDVPLEEGAAEDGVDTVSLAKPALLRAWPRLQEWVGADREALARHRRLGEAARHWAEHGRNPDDLLRGTALREALSWTPTLPSHLALNSSETEFLAAAKAEADARRRRGGLLTTGVAVLLVAALVAGVIAWQQTRASQASTSQLADKQTQERARLLALQADAIRGDDPARAMLLSVAAYRIARVPESEAAVLSSLAQPQRLVFKDPNLNNTGRALSQDGSLLVSAGGDKVHVYDVATGRQTRTFGGVGKGPFTAALSPDGDTLALGSDGRIRLWSLKRGKLIGEGKAMDATGRYPQSLRFSPGGGYLEATANLGGPWLGFWSTRTRALVPIGEPSGADVEVGPGDEMALVSTGGRTELRTPPSGGTARPTSLPDGYGGQYAAFTPDGKRVARIEDGRIRLWDLASAKPVGPELPLAGGVEFSADGRFVLLYEGLPEYGTVRRPSEVVLLRVADGARLMSFTTTAAIAERPRFSADDRRLTLLDDAGQATVYDLGRYTAPARAVPEKYSGPQLSADGRTVLGLDGRRIATWSGAGFAQQGKVLSLSALHLLGGEDKEELMTALSPDGRTVAVANNTDRGVPLTLLDAATGRKLGSIADAIGYDFGHTLSFSPDGRLLALSSTAPNDYYGQGSLFIAEAGEPRKVTMLSNIHAGPLSFSPDGRYLTTGDAWGVDVIDLKTRKPLTGAQGPGTMATSWMVFDPTGRRAVAPYGSRGVALWDTATWKPTGQFFRVEGDVLTARFSPDGRTLAIAHDSRVTVVDLTTGRQRGEPRPAAAVQYDPALADPAPRLAFLPSGDLRVVGHDGTFDDLPLTAERALAKVCARTSGSLSPQDGAEPFTDPCGRG</sequence>
<dbReference type="GO" id="GO:0004674">
    <property type="term" value="F:protein serine/threonine kinase activity"/>
    <property type="evidence" value="ECO:0007669"/>
    <property type="project" value="TreeGrafter"/>
</dbReference>
<name>A0A1V0AEA1_9ACTN</name>
<keyword evidence="6" id="KW-0472">Membrane</keyword>
<dbReference type="PROSITE" id="PS50011">
    <property type="entry name" value="PROTEIN_KINASE_DOM"/>
    <property type="match status" value="1"/>
</dbReference>
<accession>A0A1V0AEA1</accession>
<gene>
    <name evidence="8" type="ORF">BKM31_49970</name>
</gene>
<evidence type="ECO:0000313" key="8">
    <source>
        <dbReference type="EMBL" id="AQZ68528.1"/>
    </source>
</evidence>
<evidence type="ECO:0000256" key="1">
    <source>
        <dbReference type="ARBA" id="ARBA00022679"/>
    </source>
</evidence>
<evidence type="ECO:0000256" key="2">
    <source>
        <dbReference type="ARBA" id="ARBA00022741"/>
    </source>
</evidence>
<dbReference type="SMART" id="SM00320">
    <property type="entry name" value="WD40"/>
    <property type="match status" value="3"/>
</dbReference>
<evidence type="ECO:0000259" key="7">
    <source>
        <dbReference type="PROSITE" id="PS50011"/>
    </source>
</evidence>
<evidence type="ECO:0000256" key="4">
    <source>
        <dbReference type="ARBA" id="ARBA00022840"/>
    </source>
</evidence>
<dbReference type="SMART" id="SM00220">
    <property type="entry name" value="S_TKc"/>
    <property type="match status" value="1"/>
</dbReference>
<keyword evidence="6" id="KW-0812">Transmembrane</keyword>
<dbReference type="PANTHER" id="PTHR43289:SF34">
    <property type="entry name" value="SERINE_THREONINE-PROTEIN KINASE YBDM-RELATED"/>
    <property type="match status" value="1"/>
</dbReference>
<feature type="region of interest" description="Disordered" evidence="5">
    <location>
        <begin position="708"/>
        <end position="731"/>
    </location>
</feature>
<keyword evidence="2" id="KW-0547">Nucleotide-binding</keyword>
<keyword evidence="9" id="KW-1185">Reference proteome</keyword>
<dbReference type="RefSeq" id="WP_080044912.1">
    <property type="nucleotide sequence ID" value="NZ_CP017717.1"/>
</dbReference>
<dbReference type="PANTHER" id="PTHR43289">
    <property type="entry name" value="MITOGEN-ACTIVATED PROTEIN KINASE KINASE KINASE 20-RELATED"/>
    <property type="match status" value="1"/>
</dbReference>
<dbReference type="Pfam" id="PF00400">
    <property type="entry name" value="WD40"/>
    <property type="match status" value="1"/>
</dbReference>
<keyword evidence="3" id="KW-0418">Kinase</keyword>
<dbReference type="GO" id="GO:0005524">
    <property type="term" value="F:ATP binding"/>
    <property type="evidence" value="ECO:0007669"/>
    <property type="project" value="UniProtKB-KW"/>
</dbReference>
<dbReference type="SUPFAM" id="SSF56112">
    <property type="entry name" value="Protein kinase-like (PK-like)"/>
    <property type="match status" value="1"/>
</dbReference>
<dbReference type="Pfam" id="PF00069">
    <property type="entry name" value="Pkinase"/>
    <property type="match status" value="1"/>
</dbReference>
<evidence type="ECO:0000256" key="3">
    <source>
        <dbReference type="ARBA" id="ARBA00022777"/>
    </source>
</evidence>
<keyword evidence="6" id="KW-1133">Transmembrane helix</keyword>
<dbReference type="CDD" id="cd14014">
    <property type="entry name" value="STKc_PknB_like"/>
    <property type="match status" value="1"/>
</dbReference>
<keyword evidence="1" id="KW-0808">Transferase</keyword>
<dbReference type="Gene3D" id="1.10.510.10">
    <property type="entry name" value="Transferase(Phosphotransferase) domain 1"/>
    <property type="match status" value="1"/>
</dbReference>
<dbReference type="InterPro" id="IPR015943">
    <property type="entry name" value="WD40/YVTN_repeat-like_dom_sf"/>
</dbReference>
<proteinExistence type="predicted"/>
<feature type="region of interest" description="Disordered" evidence="5">
    <location>
        <begin position="1177"/>
        <end position="1197"/>
    </location>
</feature>
<dbReference type="EMBL" id="CP017717">
    <property type="protein sequence ID" value="AQZ68528.1"/>
    <property type="molecule type" value="Genomic_DNA"/>
</dbReference>
<evidence type="ECO:0000256" key="5">
    <source>
        <dbReference type="SAM" id="MobiDB-lite"/>
    </source>
</evidence>
<dbReference type="SUPFAM" id="SSF82171">
    <property type="entry name" value="DPP6 N-terminal domain-like"/>
    <property type="match status" value="1"/>
</dbReference>
<dbReference type="SUPFAM" id="SSF63829">
    <property type="entry name" value="Calcium-dependent phosphotriesterase"/>
    <property type="match status" value="1"/>
</dbReference>
<dbReference type="InterPro" id="IPR049052">
    <property type="entry name" value="nSTAND1"/>
</dbReference>
<dbReference type="InterPro" id="IPR011009">
    <property type="entry name" value="Kinase-like_dom_sf"/>
</dbReference>
<dbReference type="InterPro" id="IPR008271">
    <property type="entry name" value="Ser/Thr_kinase_AS"/>
</dbReference>
<keyword evidence="4" id="KW-0067">ATP-binding</keyword>
<feature type="transmembrane region" description="Helical" evidence="6">
    <location>
        <begin position="463"/>
        <end position="485"/>
    </location>
</feature>
<reference evidence="9" key="1">
    <citation type="journal article" date="2017" name="Med. Chem. Commun.">
        <title>Nonomuraea sp. ATCC 55076 harbours the largest actinomycete chromosome to date and the kistamicin biosynthetic gene cluster.</title>
        <authorList>
            <person name="Nazari B."/>
            <person name="Forneris C.C."/>
            <person name="Gibson M.I."/>
            <person name="Moon K."/>
            <person name="Schramma K.R."/>
            <person name="Seyedsayamdost M.R."/>
        </authorList>
    </citation>
    <scope>NUCLEOTIDE SEQUENCE [LARGE SCALE GENOMIC DNA]</scope>
    <source>
        <strain evidence="9">ATCC 55076</strain>
    </source>
</reference>
<dbReference type="Gene3D" id="3.30.200.20">
    <property type="entry name" value="Phosphorylase Kinase, domain 1"/>
    <property type="match status" value="1"/>
</dbReference>
<evidence type="ECO:0000313" key="9">
    <source>
        <dbReference type="Proteomes" id="UP000190797"/>
    </source>
</evidence>
<dbReference type="InterPro" id="IPR000719">
    <property type="entry name" value="Prot_kinase_dom"/>
</dbReference>
<feature type="domain" description="Protein kinase" evidence="7">
    <location>
        <begin position="9"/>
        <end position="261"/>
    </location>
</feature>
<dbReference type="STRING" id="1909395.BKM31_49970"/>